<dbReference type="HOGENOM" id="CLU_950426_0_0_1"/>
<dbReference type="GO" id="GO:0006351">
    <property type="term" value="P:DNA-templated transcription"/>
    <property type="evidence" value="ECO:0007669"/>
    <property type="project" value="InterPro"/>
</dbReference>
<feature type="region of interest" description="Disordered" evidence="2">
    <location>
        <begin position="264"/>
        <end position="293"/>
    </location>
</feature>
<dbReference type="InterPro" id="IPR031106">
    <property type="entry name" value="C/EBP"/>
</dbReference>
<dbReference type="InterPro" id="IPR004827">
    <property type="entry name" value="bZIP"/>
</dbReference>
<proteinExistence type="predicted"/>
<dbReference type="OrthoDB" id="1939598at2759"/>
<keyword evidence="1" id="KW-0175">Coiled coil</keyword>
<evidence type="ECO:0000256" key="1">
    <source>
        <dbReference type="SAM" id="Coils"/>
    </source>
</evidence>
<dbReference type="PROSITE" id="PS00036">
    <property type="entry name" value="BZIP_BASIC"/>
    <property type="match status" value="1"/>
</dbReference>
<dbReference type="SMART" id="SM00338">
    <property type="entry name" value="BRLZ"/>
    <property type="match status" value="1"/>
</dbReference>
<accession>A0A015N9Z7</accession>
<evidence type="ECO:0000256" key="2">
    <source>
        <dbReference type="SAM" id="MobiDB-lite"/>
    </source>
</evidence>
<evidence type="ECO:0000313" key="4">
    <source>
        <dbReference type="EMBL" id="EXX76033.1"/>
    </source>
</evidence>
<dbReference type="PANTHER" id="PTHR23334">
    <property type="entry name" value="CCAAT/ENHANCER BINDING PROTEIN"/>
    <property type="match status" value="1"/>
</dbReference>
<evidence type="ECO:0000259" key="3">
    <source>
        <dbReference type="PROSITE" id="PS50217"/>
    </source>
</evidence>
<reference evidence="4 5" key="1">
    <citation type="submission" date="2014-02" db="EMBL/GenBank/DDBJ databases">
        <title>Single nucleus genome sequencing reveals high similarity among nuclei of an endomycorrhizal fungus.</title>
        <authorList>
            <person name="Lin K."/>
            <person name="Geurts R."/>
            <person name="Zhang Z."/>
            <person name="Limpens E."/>
            <person name="Saunders D.G."/>
            <person name="Mu D."/>
            <person name="Pang E."/>
            <person name="Cao H."/>
            <person name="Cha H."/>
            <person name="Lin T."/>
            <person name="Zhou Q."/>
            <person name="Shang Y."/>
            <person name="Li Y."/>
            <person name="Ivanov S."/>
            <person name="Sharma T."/>
            <person name="Velzen R.V."/>
            <person name="Ruijter N.D."/>
            <person name="Aanen D.K."/>
            <person name="Win J."/>
            <person name="Kamoun S."/>
            <person name="Bisseling T."/>
            <person name="Huang S."/>
        </authorList>
    </citation>
    <scope>NUCLEOTIDE SEQUENCE [LARGE SCALE GENOMIC DNA]</scope>
    <source>
        <strain evidence="5">DAOM197198w</strain>
    </source>
</reference>
<dbReference type="AlphaFoldDB" id="A0A015N9Z7"/>
<sequence length="293" mass="32474">MSIVTNTPVTVAAGSRGYPEYDRHYNTQRMTALTNSESNRRIDIQNLISNEPNTSSVEHHYRRSELGQNQLNQYQYSSQLPLPHHPHQHLIPTSSKDIDPYKLPTPITSPTSMPIASPSLAPIQSYSPTNSSPSTPSVASTKSDDQNSYMTTIQTSGMIMPLSLQERRERNKIASAKYRAKKHRQNQEMSTTIAELSAENNVLLRQLEEIRSENLELKETIDKLKSKLVEGKILKRLGRGGAKLTLSPSSIADDDLEITSSSCISSSIRKNSTKRGGFSGHAKGTGPSKNSRK</sequence>
<dbReference type="GO" id="GO:0000978">
    <property type="term" value="F:RNA polymerase II cis-regulatory region sequence-specific DNA binding"/>
    <property type="evidence" value="ECO:0007669"/>
    <property type="project" value="TreeGrafter"/>
</dbReference>
<feature type="region of interest" description="Disordered" evidence="2">
    <location>
        <begin position="79"/>
        <end position="146"/>
    </location>
</feature>
<protein>
    <recommendedName>
        <fullName evidence="3">BZIP domain-containing protein</fullName>
    </recommendedName>
</protein>
<name>A0A015N9Z7_RHIIW</name>
<comment type="caution">
    <text evidence="4">The sequence shown here is derived from an EMBL/GenBank/DDBJ whole genome shotgun (WGS) entry which is preliminary data.</text>
</comment>
<evidence type="ECO:0000313" key="5">
    <source>
        <dbReference type="Proteomes" id="UP000022910"/>
    </source>
</evidence>
<feature type="domain" description="BZIP" evidence="3">
    <location>
        <begin position="165"/>
        <end position="224"/>
    </location>
</feature>
<dbReference type="Pfam" id="PF07716">
    <property type="entry name" value="bZIP_2"/>
    <property type="match status" value="1"/>
</dbReference>
<dbReference type="Proteomes" id="UP000022910">
    <property type="component" value="Unassembled WGS sequence"/>
</dbReference>
<dbReference type="STRING" id="1432141.A0A015N9Z7"/>
<dbReference type="CDD" id="cd14705">
    <property type="entry name" value="bZIP_Zip1"/>
    <property type="match status" value="1"/>
</dbReference>
<dbReference type="InterPro" id="IPR046347">
    <property type="entry name" value="bZIP_sf"/>
</dbReference>
<dbReference type="SUPFAM" id="SSF57959">
    <property type="entry name" value="Leucine zipper domain"/>
    <property type="match status" value="1"/>
</dbReference>
<dbReference type="Gene3D" id="1.20.5.170">
    <property type="match status" value="1"/>
</dbReference>
<dbReference type="PROSITE" id="PS50217">
    <property type="entry name" value="BZIP"/>
    <property type="match status" value="1"/>
</dbReference>
<gene>
    <name evidence="4" type="ORF">RirG_036600</name>
</gene>
<organism evidence="4 5">
    <name type="scientific">Rhizophagus irregularis (strain DAOM 197198w)</name>
    <name type="common">Glomus intraradices</name>
    <dbReference type="NCBI Taxonomy" id="1432141"/>
    <lineage>
        <taxon>Eukaryota</taxon>
        <taxon>Fungi</taxon>
        <taxon>Fungi incertae sedis</taxon>
        <taxon>Mucoromycota</taxon>
        <taxon>Glomeromycotina</taxon>
        <taxon>Glomeromycetes</taxon>
        <taxon>Glomerales</taxon>
        <taxon>Glomeraceae</taxon>
        <taxon>Rhizophagus</taxon>
    </lineage>
</organism>
<feature type="coiled-coil region" evidence="1">
    <location>
        <begin position="186"/>
        <end position="227"/>
    </location>
</feature>
<dbReference type="EMBL" id="JEMT01012326">
    <property type="protein sequence ID" value="EXX76033.1"/>
    <property type="molecule type" value="Genomic_DNA"/>
</dbReference>
<dbReference type="SMR" id="A0A015N9Z7"/>
<dbReference type="PANTHER" id="PTHR23334:SF20">
    <property type="entry name" value="BASIC LEUCINE ZIPPER 24"/>
    <property type="match status" value="1"/>
</dbReference>
<dbReference type="GO" id="GO:0000981">
    <property type="term" value="F:DNA-binding transcription factor activity, RNA polymerase II-specific"/>
    <property type="evidence" value="ECO:0007669"/>
    <property type="project" value="TreeGrafter"/>
</dbReference>
<keyword evidence="5" id="KW-1185">Reference proteome</keyword>
<feature type="compositionally biased region" description="Low complexity" evidence="2">
    <location>
        <begin position="104"/>
        <end position="141"/>
    </location>
</feature>